<reference evidence="1 2" key="1">
    <citation type="journal article" date="2018" name="Science">
        <title>The opium poppy genome and morphinan production.</title>
        <authorList>
            <person name="Guo L."/>
            <person name="Winzer T."/>
            <person name="Yang X."/>
            <person name="Li Y."/>
            <person name="Ning Z."/>
            <person name="He Z."/>
            <person name="Teodor R."/>
            <person name="Lu Y."/>
            <person name="Bowser T.A."/>
            <person name="Graham I.A."/>
            <person name="Ye K."/>
        </authorList>
    </citation>
    <scope>NUCLEOTIDE SEQUENCE [LARGE SCALE GENOMIC DNA]</scope>
    <source>
        <strain evidence="2">cv. HN1</strain>
        <tissue evidence="1">Leaves</tissue>
    </source>
</reference>
<evidence type="ECO:0000313" key="1">
    <source>
        <dbReference type="EMBL" id="RZC60184.1"/>
    </source>
</evidence>
<name>A0A4Y7JGE0_PAPSO</name>
<evidence type="ECO:0000313" key="2">
    <source>
        <dbReference type="Proteomes" id="UP000316621"/>
    </source>
</evidence>
<dbReference type="EMBL" id="CM010719">
    <property type="protein sequence ID" value="RZC60184.1"/>
    <property type="molecule type" value="Genomic_DNA"/>
</dbReference>
<protein>
    <submittedName>
        <fullName evidence="1">Uncharacterized protein</fullName>
    </submittedName>
</protein>
<gene>
    <name evidence="1" type="ORF">C5167_021941</name>
</gene>
<dbReference type="Gramene" id="RZC60184">
    <property type="protein sequence ID" value="RZC60184"/>
    <property type="gene ID" value="C5167_021941"/>
</dbReference>
<sequence>MSERKAEPCSPEIGNTEEISSDVKALLRWTSFEEVENIIGPYVSQAIHKAVNGGYKSAQEVYDDYKIFTHALIQLVKGQDKPEIGHYADEYFLHAALLEKKKMLQWFSNMLSDESLGKVDRDWINDQLVEDKNSEHFCLDDIQFNTYWDGKLKMVDEDVKSDLRRQKEEKLCGIIYHEENEFQADDLSERKKEFKELKGHISFTFSKLESLAKRSSAYHRTLWQVKHAMSISVLLTAFQSLLHVDEKMVCEYANILCSSNTTVPKVRKIHDLTFQNISGLSMNITPWDESINELSHHIHHPEVEQPRDVVVTKSVKKNQGKRLQVLLSRNSDVKALLRWTSFEEVENTIGPYVSQAIHKAVNGGYKSSQEVYDDYKIFTHALIQLVKGQDKPEIGHYADEYFLHAALLEKKKMLQWFSNMLSDESLGKVDRDWINDQLVEDKNSEHFRLDEIQLNTCWDEKLKMVDEDVKNDLRRQKEEKLCGIIYHEENEFQADDLSERKKEFKELKGHISFTYSKLESLAKRGSAYYRTLWQVKDAMSTSVLTMAFQTLLHVDEVN</sequence>
<proteinExistence type="predicted"/>
<dbReference type="Proteomes" id="UP000316621">
    <property type="component" value="Chromosome 5"/>
</dbReference>
<organism evidence="1 2">
    <name type="scientific">Papaver somniferum</name>
    <name type="common">Opium poppy</name>
    <dbReference type="NCBI Taxonomy" id="3469"/>
    <lineage>
        <taxon>Eukaryota</taxon>
        <taxon>Viridiplantae</taxon>
        <taxon>Streptophyta</taxon>
        <taxon>Embryophyta</taxon>
        <taxon>Tracheophyta</taxon>
        <taxon>Spermatophyta</taxon>
        <taxon>Magnoliopsida</taxon>
        <taxon>Ranunculales</taxon>
        <taxon>Papaveraceae</taxon>
        <taxon>Papaveroideae</taxon>
        <taxon>Papaver</taxon>
    </lineage>
</organism>
<accession>A0A4Y7JGE0</accession>
<dbReference type="AlphaFoldDB" id="A0A4Y7JGE0"/>
<keyword evidence="2" id="KW-1185">Reference proteome</keyword>